<gene>
    <name evidence="1" type="ORF">OP10G_4107</name>
</gene>
<dbReference type="Proteomes" id="UP000027982">
    <property type="component" value="Chromosome"/>
</dbReference>
<name>A0A068NXI3_FIMGI</name>
<keyword evidence="2" id="KW-1185">Reference proteome</keyword>
<dbReference type="HOGENOM" id="CLU_2408942_0_0_0"/>
<dbReference type="STRING" id="661478.OP10G_4107"/>
<evidence type="ECO:0000313" key="1">
    <source>
        <dbReference type="EMBL" id="AIE87475.1"/>
    </source>
</evidence>
<dbReference type="KEGG" id="fgi:OP10G_4107"/>
<proteinExistence type="predicted"/>
<organism evidence="1 2">
    <name type="scientific">Fimbriimonas ginsengisoli Gsoil 348</name>
    <dbReference type="NCBI Taxonomy" id="661478"/>
    <lineage>
        <taxon>Bacteria</taxon>
        <taxon>Bacillati</taxon>
        <taxon>Armatimonadota</taxon>
        <taxon>Fimbriimonadia</taxon>
        <taxon>Fimbriimonadales</taxon>
        <taxon>Fimbriimonadaceae</taxon>
        <taxon>Fimbriimonas</taxon>
    </lineage>
</organism>
<sequence length="92" mass="9966">MDNMPEYASRRDLLKLGLVSAAAVAIPVTAMGQVPTSDDIEKELGHPLPDEAKKLLKAAVEANRTNATDRLKTKLPDCSEPCFVYRPTGGKK</sequence>
<dbReference type="EMBL" id="CP007139">
    <property type="protein sequence ID" value="AIE87475.1"/>
    <property type="molecule type" value="Genomic_DNA"/>
</dbReference>
<protein>
    <submittedName>
        <fullName evidence="1">Uncharacterized protein</fullName>
    </submittedName>
</protein>
<evidence type="ECO:0000313" key="2">
    <source>
        <dbReference type="Proteomes" id="UP000027982"/>
    </source>
</evidence>
<dbReference type="InterPro" id="IPR006311">
    <property type="entry name" value="TAT_signal"/>
</dbReference>
<dbReference type="AlphaFoldDB" id="A0A068NXI3"/>
<dbReference type="PROSITE" id="PS51318">
    <property type="entry name" value="TAT"/>
    <property type="match status" value="1"/>
</dbReference>
<reference evidence="1 2" key="1">
    <citation type="journal article" date="2014" name="PLoS ONE">
        <title>The first complete genome sequence of the class fimbriimonadia in the phylum armatimonadetes.</title>
        <authorList>
            <person name="Hu Z.Y."/>
            <person name="Wang Y.Z."/>
            <person name="Im W.T."/>
            <person name="Wang S.Y."/>
            <person name="Zhao G.P."/>
            <person name="Zheng H.J."/>
            <person name="Quan Z.X."/>
        </authorList>
    </citation>
    <scope>NUCLEOTIDE SEQUENCE [LARGE SCALE GENOMIC DNA]</scope>
    <source>
        <strain evidence="1">Gsoil 348</strain>
    </source>
</reference>
<accession>A0A068NXI3</accession>